<feature type="transmembrane region" description="Helical" evidence="1">
    <location>
        <begin position="140"/>
        <end position="163"/>
    </location>
</feature>
<evidence type="ECO:0000256" key="1">
    <source>
        <dbReference type="SAM" id="Phobius"/>
    </source>
</evidence>
<keyword evidence="1" id="KW-0812">Transmembrane</keyword>
<evidence type="ECO:0000313" key="3">
    <source>
        <dbReference type="Proteomes" id="UP000663852"/>
    </source>
</evidence>
<organism evidence="2 3">
    <name type="scientific">Adineta ricciae</name>
    <name type="common">Rotifer</name>
    <dbReference type="NCBI Taxonomy" id="249248"/>
    <lineage>
        <taxon>Eukaryota</taxon>
        <taxon>Metazoa</taxon>
        <taxon>Spiralia</taxon>
        <taxon>Gnathifera</taxon>
        <taxon>Rotifera</taxon>
        <taxon>Eurotatoria</taxon>
        <taxon>Bdelloidea</taxon>
        <taxon>Adinetida</taxon>
        <taxon>Adinetidae</taxon>
        <taxon>Adineta</taxon>
    </lineage>
</organism>
<feature type="transmembrane region" description="Helical" evidence="1">
    <location>
        <begin position="12"/>
        <end position="37"/>
    </location>
</feature>
<name>A0A815M110_ADIRI</name>
<protein>
    <submittedName>
        <fullName evidence="2">Uncharacterized protein</fullName>
    </submittedName>
</protein>
<dbReference type="AlphaFoldDB" id="A0A815M110"/>
<comment type="caution">
    <text evidence="2">The sequence shown here is derived from an EMBL/GenBank/DDBJ whole genome shotgun (WGS) entry which is preliminary data.</text>
</comment>
<dbReference type="OrthoDB" id="10031608at2759"/>
<accession>A0A815M110</accession>
<keyword evidence="1" id="KW-0472">Membrane</keyword>
<gene>
    <name evidence="2" type="ORF">EDS130_LOCUS36875</name>
</gene>
<evidence type="ECO:0000313" key="2">
    <source>
        <dbReference type="EMBL" id="CAF1413007.1"/>
    </source>
</evidence>
<dbReference type="Proteomes" id="UP000663852">
    <property type="component" value="Unassembled WGS sequence"/>
</dbReference>
<sequence length="172" mass="20109">MVESDSKSRLSKILLILTCVFCGITIVCFAVGLSLFFDQYFKVKSYKEDSCQVKSATYESNSKCIRDSGRKTMYSKCYVPIWNIQIGQNQTLLYNIRGNAEFVVEHVLKQQDRFQVNSVYPCWYNTKNLSEVTWYRPTTYYSFILLIISAIFLPFSIVSLILFCKFRQRPDL</sequence>
<dbReference type="EMBL" id="CAJNOJ010000351">
    <property type="protein sequence ID" value="CAF1413007.1"/>
    <property type="molecule type" value="Genomic_DNA"/>
</dbReference>
<proteinExistence type="predicted"/>
<reference evidence="2" key="1">
    <citation type="submission" date="2021-02" db="EMBL/GenBank/DDBJ databases">
        <authorList>
            <person name="Nowell W R."/>
        </authorList>
    </citation>
    <scope>NUCLEOTIDE SEQUENCE</scope>
</reference>
<keyword evidence="1" id="KW-1133">Transmembrane helix</keyword>